<dbReference type="Pfam" id="PF09681">
    <property type="entry name" value="Phage_rep_org_N"/>
    <property type="match status" value="1"/>
</dbReference>
<gene>
    <name evidence="2" type="ORF">PML95_10010</name>
</gene>
<dbReference type="Proteomes" id="UP001179600">
    <property type="component" value="Plasmid pK204-1-A"/>
</dbReference>
<dbReference type="AlphaFoldDB" id="A0AAE9XGM5"/>
<dbReference type="InterPro" id="IPR010056">
    <property type="entry name" value="Phage_rep_org__N"/>
</dbReference>
<keyword evidence="2" id="KW-0614">Plasmid</keyword>
<reference evidence="2" key="1">
    <citation type="submission" date="2023-01" db="EMBL/GenBank/DDBJ databases">
        <title>Oxazolidinone resistance genes in florfenicol resistant enterococci from beef cattle and veal calves at slaughter.</title>
        <authorList>
            <person name="Biggel M."/>
        </authorList>
    </citation>
    <scope>NUCLEOTIDE SEQUENCE</scope>
    <source>
        <strain evidence="2">K204-1</strain>
        <plasmid evidence="2">pK204-1-A</plasmid>
    </source>
</reference>
<dbReference type="NCBIfam" id="TIGR01714">
    <property type="entry name" value="phage_rep_org_N"/>
    <property type="match status" value="1"/>
</dbReference>
<evidence type="ECO:0000259" key="1">
    <source>
        <dbReference type="Pfam" id="PF09681"/>
    </source>
</evidence>
<geneLocation type="plasmid" evidence="2 3">
    <name>pK204-1-A</name>
</geneLocation>
<organism evidence="2 3">
    <name type="scientific">Vagococcus lutrae</name>
    <dbReference type="NCBI Taxonomy" id="81947"/>
    <lineage>
        <taxon>Bacteria</taxon>
        <taxon>Bacillati</taxon>
        <taxon>Bacillota</taxon>
        <taxon>Bacilli</taxon>
        <taxon>Lactobacillales</taxon>
        <taxon>Enterococcaceae</taxon>
        <taxon>Vagococcus</taxon>
    </lineage>
</organism>
<sequence>MSDNKKYYYLKLKDNFFDSDELIILESMPDGYVYSNILLKLYLRSLRNEGKLMFNDRIPFNATMLSQLTRHSVGDIEKAIQIFNDLGLIEIMDNGAIYMMDIQNFIGESSTEADRVRAYRARIANEKANVQKLEQKSYKCTDKSTPEKEKEIDINKEIEKEKPSKQALIESDFNEIWKFYPKKISKKEGLAAYKRAIKKGVTKEEILDGLKRYNEHLKANKDWLKPMDGGRWFQKERWTDEYETTKGSGGRDTTEYDNFF</sequence>
<feature type="domain" description="Phage replisome organiser N-terminal" evidence="1">
    <location>
        <begin position="9"/>
        <end position="122"/>
    </location>
</feature>
<evidence type="ECO:0000313" key="3">
    <source>
        <dbReference type="Proteomes" id="UP001179600"/>
    </source>
</evidence>
<dbReference type="RefSeq" id="WP_248852097.1">
    <property type="nucleotide sequence ID" value="NZ_CP097044.1"/>
</dbReference>
<dbReference type="EMBL" id="CP116508">
    <property type="protein sequence ID" value="WCG23698.1"/>
    <property type="molecule type" value="Genomic_DNA"/>
</dbReference>
<evidence type="ECO:0000313" key="2">
    <source>
        <dbReference type="EMBL" id="WCG23698.1"/>
    </source>
</evidence>
<accession>A0AAE9XGM5</accession>
<proteinExistence type="predicted"/>
<protein>
    <submittedName>
        <fullName evidence="2">Phage replisome organizer N-terminal domain-containing protein</fullName>
    </submittedName>
</protein>
<name>A0AAE9XGM5_9ENTE</name>